<dbReference type="RefSeq" id="WP_089048548.1">
    <property type="nucleotide sequence ID" value="NZ_FXTV01000002.1"/>
</dbReference>
<reference evidence="6 7" key="1">
    <citation type="submission" date="2016-11" db="EMBL/GenBank/DDBJ databases">
        <title>Whole genomes of Flavobacteriaceae.</title>
        <authorList>
            <person name="Stine C."/>
            <person name="Li C."/>
            <person name="Tadesse D."/>
        </authorList>
    </citation>
    <scope>NUCLEOTIDE SEQUENCE [LARGE SCALE GENOMIC DNA]</scope>
    <source>
        <strain evidence="6 7">DSM 18292</strain>
    </source>
</reference>
<dbReference type="Gene3D" id="2.60.40.10">
    <property type="entry name" value="Immunoglobulins"/>
    <property type="match status" value="1"/>
</dbReference>
<accession>A0A226HL20</accession>
<evidence type="ECO:0000259" key="5">
    <source>
        <dbReference type="PROSITE" id="PS51829"/>
    </source>
</evidence>
<dbReference type="NCBIfam" id="TIGR04183">
    <property type="entry name" value="Por_Secre_tail"/>
    <property type="match status" value="1"/>
</dbReference>
<gene>
    <name evidence="6" type="ORF">B0A66_03960</name>
</gene>
<evidence type="ECO:0000313" key="7">
    <source>
        <dbReference type="Proteomes" id="UP000198345"/>
    </source>
</evidence>
<dbReference type="AlphaFoldDB" id="A0A226HL20"/>
<evidence type="ECO:0000256" key="3">
    <source>
        <dbReference type="ARBA" id="ARBA00022801"/>
    </source>
</evidence>
<dbReference type="GO" id="GO:0004252">
    <property type="term" value="F:serine-type endopeptidase activity"/>
    <property type="evidence" value="ECO:0007669"/>
    <property type="project" value="InterPro"/>
</dbReference>
<evidence type="ECO:0000256" key="1">
    <source>
        <dbReference type="ARBA" id="ARBA00022670"/>
    </source>
</evidence>
<dbReference type="Proteomes" id="UP000198345">
    <property type="component" value="Unassembled WGS sequence"/>
</dbReference>
<keyword evidence="1" id="KW-0645">Protease</keyword>
<name>A0A226HL20_9FLAO</name>
<keyword evidence="2 4" id="KW-0732">Signal</keyword>
<sequence length="889" mass="96904">MKKILLFLLIIFSCFEINAQSNDLWQKSTLSSALNKKINDESSSGKLYYKLNVDLLKKKLSAATSKTSGSKSYEITIPNLDGKFEKFAVSEYSNFEPELQAKYPEIRSYQGHGIDDKSAKIHFSVSPLGLQTMVFRADKATELIEKNTEDETEYALFTFENSENPYEFICTTDTSAFSESTTGKTAKISSNKKVFKKMRLALSCTGDYAQYFGGTKAGALAGMNATMTRINGIFNKDLALQLILVANTDAVIYTDPATDPYGSQSGWNRQVQLTLTNEIGDANYDIGHLFSFTGGGGNAGCIGCVCSSPASQNSIEKGGAYSSVSNIRKPDLGYFDLVVAHEMGHQLGANHTFSYALEGNLWRNVNVEPGSGSTIMGYAGVSGGYDVQNTPDDYFAYSSILQIMQNLDFKRCPVNIQIANNPPIINAGADYEIPISTAFVLKGTGSDPEGDQVTYNWEENDAATTTSKANSIAYPTKPDGPLFRSVKPGTSPIRYMPDLNLVLQNRLSTSWESVSSISRKLNFTLTGRDNAGLGMAQTNTDAMFVDVTSLAGPFVVTSQSTDNVYWDRSSSQKITWDVNNTDKLTGSSTVNIKMSIDGGLTFPFILASNTPNDGSEVVVAPTNVKASINCRILVEPTGNIYYAVNSKPFSIGYGAAASCNSYSFGSGFDIPESARFTERTVRVPALNDKLLNISVALNVEHQRSSDLEIEIVSPRGTTVQLFNRNCNSNKLDLLFDDAGFDLDCSNTSRQIVLPVNYLKTFLGEDPQGVWTFRIRDRYVNVTGRINAASLEICTGDPSLGTTNPELKEDAFAVFPNPNKGSFTVQFQSKSLLGVKVYVHDVFGKNVYADTFESSADFSQKINLPGIAAGVYLVTVVDGSQKMVKKIIVN</sequence>
<feature type="domain" description="P/Homo B" evidence="5">
    <location>
        <begin position="653"/>
        <end position="804"/>
    </location>
</feature>
<dbReference type="InterPro" id="IPR024079">
    <property type="entry name" value="MetalloPept_cat_dom_sf"/>
</dbReference>
<dbReference type="InterPro" id="IPR008979">
    <property type="entry name" value="Galactose-bd-like_sf"/>
</dbReference>
<evidence type="ECO:0000256" key="2">
    <source>
        <dbReference type="ARBA" id="ARBA00022729"/>
    </source>
</evidence>
<dbReference type="Gene3D" id="2.60.120.260">
    <property type="entry name" value="Galactose-binding domain-like"/>
    <property type="match status" value="1"/>
</dbReference>
<dbReference type="Pfam" id="PF13583">
    <property type="entry name" value="Reprolysin_4"/>
    <property type="match status" value="1"/>
</dbReference>
<dbReference type="InterPro" id="IPR013783">
    <property type="entry name" value="Ig-like_fold"/>
</dbReference>
<feature type="chain" id="PRO_5012578807" evidence="4">
    <location>
        <begin position="20"/>
        <end position="889"/>
    </location>
</feature>
<evidence type="ECO:0000313" key="6">
    <source>
        <dbReference type="EMBL" id="OXA94885.1"/>
    </source>
</evidence>
<organism evidence="6 7">
    <name type="scientific">Flavobacterium hercynium</name>
    <dbReference type="NCBI Taxonomy" id="387094"/>
    <lineage>
        <taxon>Bacteria</taxon>
        <taxon>Pseudomonadati</taxon>
        <taxon>Bacteroidota</taxon>
        <taxon>Flavobacteriia</taxon>
        <taxon>Flavobacteriales</taxon>
        <taxon>Flavobacteriaceae</taxon>
        <taxon>Flavobacterium</taxon>
    </lineage>
</organism>
<dbReference type="PROSITE" id="PS51829">
    <property type="entry name" value="P_HOMO_B"/>
    <property type="match status" value="1"/>
</dbReference>
<dbReference type="Gene3D" id="3.40.390.10">
    <property type="entry name" value="Collagenase (Catalytic Domain)"/>
    <property type="match status" value="1"/>
</dbReference>
<comment type="caution">
    <text evidence="6">The sequence shown here is derived from an EMBL/GenBank/DDBJ whole genome shotgun (WGS) entry which is preliminary data.</text>
</comment>
<protein>
    <submittedName>
        <fullName evidence="6">Propanediol utilization protein</fullName>
    </submittedName>
</protein>
<dbReference type="GO" id="GO:0006508">
    <property type="term" value="P:proteolysis"/>
    <property type="evidence" value="ECO:0007669"/>
    <property type="project" value="UniProtKB-KW"/>
</dbReference>
<keyword evidence="7" id="KW-1185">Reference proteome</keyword>
<dbReference type="EMBL" id="MUGW01000008">
    <property type="protein sequence ID" value="OXA94885.1"/>
    <property type="molecule type" value="Genomic_DNA"/>
</dbReference>
<dbReference type="Pfam" id="PF18962">
    <property type="entry name" value="Por_Secre_tail"/>
    <property type="match status" value="1"/>
</dbReference>
<evidence type="ECO:0000256" key="4">
    <source>
        <dbReference type="SAM" id="SignalP"/>
    </source>
</evidence>
<feature type="signal peptide" evidence="4">
    <location>
        <begin position="1"/>
        <end position="19"/>
    </location>
</feature>
<dbReference type="Pfam" id="PF01483">
    <property type="entry name" value="P_proprotein"/>
    <property type="match status" value="1"/>
</dbReference>
<dbReference type="InterPro" id="IPR002884">
    <property type="entry name" value="P_dom"/>
</dbReference>
<keyword evidence="3" id="KW-0378">Hydrolase</keyword>
<dbReference type="SUPFAM" id="SSF49785">
    <property type="entry name" value="Galactose-binding domain-like"/>
    <property type="match status" value="1"/>
</dbReference>
<dbReference type="InterPro" id="IPR026444">
    <property type="entry name" value="Secre_tail"/>
</dbReference>
<proteinExistence type="predicted"/>
<dbReference type="OrthoDB" id="8737820at2"/>
<dbReference type="GO" id="GO:0008237">
    <property type="term" value="F:metallopeptidase activity"/>
    <property type="evidence" value="ECO:0007669"/>
    <property type="project" value="InterPro"/>
</dbReference>
<dbReference type="SUPFAM" id="SSF55486">
    <property type="entry name" value="Metalloproteases ('zincins'), catalytic domain"/>
    <property type="match status" value="1"/>
</dbReference>